<accession>A0ABV8XQI2</accession>
<dbReference type="EMBL" id="JBHSEH010000024">
    <property type="protein sequence ID" value="MFC4427774.1"/>
    <property type="molecule type" value="Genomic_DNA"/>
</dbReference>
<keyword evidence="1" id="KW-1133">Transmembrane helix</keyword>
<dbReference type="RefSeq" id="WP_380041588.1">
    <property type="nucleotide sequence ID" value="NZ_JBHSEH010000024.1"/>
</dbReference>
<proteinExistence type="predicted"/>
<comment type="caution">
    <text evidence="3">The sequence shown here is derived from an EMBL/GenBank/DDBJ whole genome shotgun (WGS) entry which is preliminary data.</text>
</comment>
<evidence type="ECO:0000259" key="2">
    <source>
        <dbReference type="Pfam" id="PF03992"/>
    </source>
</evidence>
<dbReference type="InterPro" id="IPR038762">
    <property type="entry name" value="ABM_predict"/>
</dbReference>
<name>A0ABV8XQI2_9DEIO</name>
<evidence type="ECO:0000313" key="3">
    <source>
        <dbReference type="EMBL" id="MFC4427774.1"/>
    </source>
</evidence>
<keyword evidence="1" id="KW-0472">Membrane</keyword>
<dbReference type="InterPro" id="IPR007138">
    <property type="entry name" value="ABM_dom"/>
</dbReference>
<evidence type="ECO:0000256" key="1">
    <source>
        <dbReference type="SAM" id="Phobius"/>
    </source>
</evidence>
<gene>
    <name evidence="3" type="ORF">ACFOZ9_16265</name>
</gene>
<dbReference type="PANTHER" id="PTHR40057">
    <property type="entry name" value="SLR1162 PROTEIN"/>
    <property type="match status" value="1"/>
</dbReference>
<keyword evidence="1" id="KW-0812">Transmembrane</keyword>
<evidence type="ECO:0000313" key="4">
    <source>
        <dbReference type="Proteomes" id="UP001595998"/>
    </source>
</evidence>
<dbReference type="Proteomes" id="UP001595998">
    <property type="component" value="Unassembled WGS sequence"/>
</dbReference>
<dbReference type="Gene3D" id="3.30.70.100">
    <property type="match status" value="1"/>
</dbReference>
<organism evidence="3 4">
    <name type="scientific">Deinococcus navajonensis</name>
    <dbReference type="NCBI Taxonomy" id="309884"/>
    <lineage>
        <taxon>Bacteria</taxon>
        <taxon>Thermotogati</taxon>
        <taxon>Deinococcota</taxon>
        <taxon>Deinococci</taxon>
        <taxon>Deinococcales</taxon>
        <taxon>Deinococcaceae</taxon>
        <taxon>Deinococcus</taxon>
    </lineage>
</organism>
<sequence length="185" mass="20797">MSLPERGDHDPVSLVVRRRVRPGFEERYEALLTEGVALLGQVPGHRGTGIIRPAPGEREYTLVSRFDSLRSAADWELSPVRAEWLSRVEPLIDEEVSFEKQPGLEFWFTPPAAPTLRQPPRWKMALLTLAALYPVSVGSGLLLAPVVGHWPLLLRALPQMVLVVGTMTYLVMPTVTRWAASWLRR</sequence>
<feature type="domain" description="ABM" evidence="2">
    <location>
        <begin position="11"/>
        <end position="80"/>
    </location>
</feature>
<dbReference type="Pfam" id="PF03992">
    <property type="entry name" value="ABM"/>
    <property type="match status" value="1"/>
</dbReference>
<keyword evidence="3" id="KW-0560">Oxidoreductase</keyword>
<keyword evidence="3" id="KW-0503">Monooxygenase</keyword>
<feature type="transmembrane region" description="Helical" evidence="1">
    <location>
        <begin position="160"/>
        <end position="180"/>
    </location>
</feature>
<dbReference type="InterPro" id="IPR011008">
    <property type="entry name" value="Dimeric_a/b-barrel"/>
</dbReference>
<keyword evidence="4" id="KW-1185">Reference proteome</keyword>
<protein>
    <submittedName>
        <fullName evidence="3">Antibiotic biosynthesis monooxygenase</fullName>
    </submittedName>
</protein>
<reference evidence="4" key="1">
    <citation type="journal article" date="2019" name="Int. J. Syst. Evol. Microbiol.">
        <title>The Global Catalogue of Microorganisms (GCM) 10K type strain sequencing project: providing services to taxonomists for standard genome sequencing and annotation.</title>
        <authorList>
            <consortium name="The Broad Institute Genomics Platform"/>
            <consortium name="The Broad Institute Genome Sequencing Center for Infectious Disease"/>
            <person name="Wu L."/>
            <person name="Ma J."/>
        </authorList>
    </citation>
    <scope>NUCLEOTIDE SEQUENCE [LARGE SCALE GENOMIC DNA]</scope>
    <source>
        <strain evidence="4">CCUG 56029</strain>
    </source>
</reference>
<dbReference type="PANTHER" id="PTHR40057:SF1">
    <property type="entry name" value="SLR1162 PROTEIN"/>
    <property type="match status" value="1"/>
</dbReference>
<dbReference type="GO" id="GO:0004497">
    <property type="term" value="F:monooxygenase activity"/>
    <property type="evidence" value="ECO:0007669"/>
    <property type="project" value="UniProtKB-KW"/>
</dbReference>
<dbReference type="SUPFAM" id="SSF54909">
    <property type="entry name" value="Dimeric alpha+beta barrel"/>
    <property type="match status" value="1"/>
</dbReference>
<feature type="transmembrane region" description="Helical" evidence="1">
    <location>
        <begin position="126"/>
        <end position="148"/>
    </location>
</feature>